<dbReference type="InterPro" id="IPR050366">
    <property type="entry name" value="BP-dependent_transpt_permease"/>
</dbReference>
<evidence type="ECO:0000259" key="8">
    <source>
        <dbReference type="PROSITE" id="PS50928"/>
    </source>
</evidence>
<dbReference type="InterPro" id="IPR000515">
    <property type="entry name" value="MetI-like"/>
</dbReference>
<dbReference type="PANTHER" id="PTHR43386:SF6">
    <property type="entry name" value="ABC TRANSPORTER PERMEASE PROTEIN"/>
    <property type="match status" value="1"/>
</dbReference>
<feature type="transmembrane region" description="Helical" evidence="7">
    <location>
        <begin position="95"/>
        <end position="119"/>
    </location>
</feature>
<comment type="subcellular location">
    <subcellularLocation>
        <location evidence="1 7">Cell membrane</location>
        <topology evidence="1 7">Multi-pass membrane protein</topology>
    </subcellularLocation>
</comment>
<evidence type="ECO:0000313" key="10">
    <source>
        <dbReference type="Proteomes" id="UP000620596"/>
    </source>
</evidence>
<keyword evidence="10" id="KW-1185">Reference proteome</keyword>
<evidence type="ECO:0000256" key="7">
    <source>
        <dbReference type="RuleBase" id="RU363032"/>
    </source>
</evidence>
<evidence type="ECO:0000256" key="5">
    <source>
        <dbReference type="ARBA" id="ARBA00022989"/>
    </source>
</evidence>
<dbReference type="GO" id="GO:0005886">
    <property type="term" value="C:plasma membrane"/>
    <property type="evidence" value="ECO:0007669"/>
    <property type="project" value="UniProtKB-SubCell"/>
</dbReference>
<reference evidence="9" key="1">
    <citation type="journal article" date="2014" name="Int. J. Syst. Evol. Microbiol.">
        <title>Complete genome sequence of Corynebacterium casei LMG S-19264T (=DSM 44701T), isolated from a smear-ripened cheese.</title>
        <authorList>
            <consortium name="US DOE Joint Genome Institute (JGI-PGF)"/>
            <person name="Walter F."/>
            <person name="Albersmeier A."/>
            <person name="Kalinowski J."/>
            <person name="Ruckert C."/>
        </authorList>
    </citation>
    <scope>NUCLEOTIDE SEQUENCE</scope>
    <source>
        <strain evidence="9">CGMCC 1.15322</strain>
    </source>
</reference>
<gene>
    <name evidence="9" type="ORF">GCM10011496_10370</name>
</gene>
<dbReference type="InterPro" id="IPR035906">
    <property type="entry name" value="MetI-like_sf"/>
</dbReference>
<feature type="domain" description="ABC transmembrane type-1" evidence="8">
    <location>
        <begin position="91"/>
        <end position="279"/>
    </location>
</feature>
<name>A0A916SDA4_9BURK</name>
<feature type="transmembrane region" description="Helical" evidence="7">
    <location>
        <begin position="257"/>
        <end position="278"/>
    </location>
</feature>
<dbReference type="GO" id="GO:0055085">
    <property type="term" value="P:transmembrane transport"/>
    <property type="evidence" value="ECO:0007669"/>
    <property type="project" value="InterPro"/>
</dbReference>
<organism evidence="9 10">
    <name type="scientific">Polaromonas eurypsychrophila</name>
    <dbReference type="NCBI Taxonomy" id="1614635"/>
    <lineage>
        <taxon>Bacteria</taxon>
        <taxon>Pseudomonadati</taxon>
        <taxon>Pseudomonadota</taxon>
        <taxon>Betaproteobacteria</taxon>
        <taxon>Burkholderiales</taxon>
        <taxon>Comamonadaceae</taxon>
        <taxon>Polaromonas</taxon>
    </lineage>
</organism>
<dbReference type="PROSITE" id="PS50928">
    <property type="entry name" value="ABC_TM1"/>
    <property type="match status" value="1"/>
</dbReference>
<dbReference type="AlphaFoldDB" id="A0A916SDA4"/>
<accession>A0A916SDA4</accession>
<dbReference type="Gene3D" id="1.10.3720.10">
    <property type="entry name" value="MetI-like"/>
    <property type="match status" value="1"/>
</dbReference>
<evidence type="ECO:0000256" key="1">
    <source>
        <dbReference type="ARBA" id="ARBA00004651"/>
    </source>
</evidence>
<comment type="similarity">
    <text evidence="7">Belongs to the binding-protein-dependent transport system permease family.</text>
</comment>
<feature type="transmembrane region" description="Helical" evidence="7">
    <location>
        <begin position="211"/>
        <end position="236"/>
    </location>
</feature>
<reference evidence="9" key="2">
    <citation type="submission" date="2020-09" db="EMBL/GenBank/DDBJ databases">
        <authorList>
            <person name="Sun Q."/>
            <person name="Zhou Y."/>
        </authorList>
    </citation>
    <scope>NUCLEOTIDE SEQUENCE</scope>
    <source>
        <strain evidence="9">CGMCC 1.15322</strain>
    </source>
</reference>
<dbReference type="PANTHER" id="PTHR43386">
    <property type="entry name" value="OLIGOPEPTIDE TRANSPORT SYSTEM PERMEASE PROTEIN APPC"/>
    <property type="match status" value="1"/>
</dbReference>
<keyword evidence="6 7" id="KW-0472">Membrane</keyword>
<evidence type="ECO:0000256" key="4">
    <source>
        <dbReference type="ARBA" id="ARBA00022692"/>
    </source>
</evidence>
<keyword evidence="3" id="KW-1003">Cell membrane</keyword>
<dbReference type="Pfam" id="PF00528">
    <property type="entry name" value="BPD_transp_1"/>
    <property type="match status" value="1"/>
</dbReference>
<dbReference type="Pfam" id="PF12911">
    <property type="entry name" value="OppC_N"/>
    <property type="match status" value="1"/>
</dbReference>
<sequence length="295" mass="31619">MQARLMLLQRLWRNSAFRFGVTVLGVLLLLAALAPVLGTVDPAAMDSANINTASGVRGEFAQLDGTVVQHTFWMGADNFGRDIFSRVLYGTRTSLLVAAFTATVAIGVGALLGMLAGYFRMVDAVLMRFMDGLMAIPAILLAIALVAALGAQLWTVVVAIAIPEIPRVTRLVRSMVLTLREEPFVEAARALATPTPVILWRHILPNAMAPLIVQGTFVAASAVLTEAILSFLGLGLPADIPTWGNIMAEGRVQFTQYPGNVLFPALFLVPTVLAINLLGDGLRDVLDPKFSKRSP</sequence>
<dbReference type="SUPFAM" id="SSF161098">
    <property type="entry name" value="MetI-like"/>
    <property type="match status" value="1"/>
</dbReference>
<feature type="transmembrane region" description="Helical" evidence="7">
    <location>
        <begin position="139"/>
        <end position="162"/>
    </location>
</feature>
<keyword evidence="4 7" id="KW-0812">Transmembrane</keyword>
<proteinExistence type="inferred from homology"/>
<dbReference type="EMBL" id="BMIG01000003">
    <property type="protein sequence ID" value="GGA91388.1"/>
    <property type="molecule type" value="Genomic_DNA"/>
</dbReference>
<evidence type="ECO:0000313" key="9">
    <source>
        <dbReference type="EMBL" id="GGA91388.1"/>
    </source>
</evidence>
<dbReference type="Proteomes" id="UP000620596">
    <property type="component" value="Unassembled WGS sequence"/>
</dbReference>
<evidence type="ECO:0000256" key="6">
    <source>
        <dbReference type="ARBA" id="ARBA00023136"/>
    </source>
</evidence>
<keyword evidence="5 7" id="KW-1133">Transmembrane helix</keyword>
<keyword evidence="2 7" id="KW-0813">Transport</keyword>
<comment type="caution">
    <text evidence="9">The sequence shown here is derived from an EMBL/GenBank/DDBJ whole genome shotgun (WGS) entry which is preliminary data.</text>
</comment>
<protein>
    <submittedName>
        <fullName evidence="9">Peptide ABC transporter permease</fullName>
    </submittedName>
</protein>
<evidence type="ECO:0000256" key="3">
    <source>
        <dbReference type="ARBA" id="ARBA00022475"/>
    </source>
</evidence>
<dbReference type="CDD" id="cd06261">
    <property type="entry name" value="TM_PBP2"/>
    <property type="match status" value="1"/>
</dbReference>
<dbReference type="InterPro" id="IPR025966">
    <property type="entry name" value="OppC_N"/>
</dbReference>
<evidence type="ECO:0000256" key="2">
    <source>
        <dbReference type="ARBA" id="ARBA00022448"/>
    </source>
</evidence>